<feature type="compositionally biased region" description="Basic and acidic residues" evidence="1">
    <location>
        <begin position="329"/>
        <end position="338"/>
    </location>
</feature>
<dbReference type="GO" id="GO:0006887">
    <property type="term" value="P:exocytosis"/>
    <property type="evidence" value="ECO:0007669"/>
    <property type="project" value="TreeGrafter"/>
</dbReference>
<dbReference type="GO" id="GO:0006893">
    <property type="term" value="P:Golgi to plasma membrane transport"/>
    <property type="evidence" value="ECO:0007669"/>
    <property type="project" value="TreeGrafter"/>
</dbReference>
<gene>
    <name evidence="3" type="ORF">DPX39_080026400</name>
</gene>
<dbReference type="InterPro" id="IPR048627">
    <property type="entry name" value="Sec10_HB"/>
</dbReference>
<organism evidence="3">
    <name type="scientific">Trypanosoma brucei equiperdum</name>
    <dbReference type="NCBI Taxonomy" id="630700"/>
    <lineage>
        <taxon>Eukaryota</taxon>
        <taxon>Discoba</taxon>
        <taxon>Euglenozoa</taxon>
        <taxon>Kinetoplastea</taxon>
        <taxon>Metakinetoplastina</taxon>
        <taxon>Trypanosomatida</taxon>
        <taxon>Trypanosomatidae</taxon>
        <taxon>Trypanosoma</taxon>
    </lineage>
</organism>
<dbReference type="PANTHER" id="PTHR12100:SF0">
    <property type="entry name" value="EXOCYST COMPLEX COMPONENT 5"/>
    <property type="match status" value="1"/>
</dbReference>
<proteinExistence type="predicted"/>
<accession>A0A3L6L5G2</accession>
<feature type="domain" description="Exocyst complex component Sec10-like alpha-helical bundle" evidence="2">
    <location>
        <begin position="707"/>
        <end position="1110"/>
    </location>
</feature>
<dbReference type="PANTHER" id="PTHR12100">
    <property type="entry name" value="SEC10"/>
    <property type="match status" value="1"/>
</dbReference>
<evidence type="ECO:0000313" key="3">
    <source>
        <dbReference type="EMBL" id="RHW70781.1"/>
    </source>
</evidence>
<reference evidence="3" key="1">
    <citation type="submission" date="2018-09" db="EMBL/GenBank/DDBJ databases">
        <title>whole genome sequence of T. equiperdum IVM-t1 strain.</title>
        <authorList>
            <person name="Suganuma K."/>
        </authorList>
    </citation>
    <scope>NUCLEOTIDE SEQUENCE [LARGE SCALE GENOMIC DNA]</scope>
    <source>
        <strain evidence="3">IVM-t1</strain>
    </source>
</reference>
<name>A0A3L6L5G2_9TRYP</name>
<sequence>MHIYIYIYMHILVVKVLRLMPNHGKSKAKGTEEKKARRRNSAVAKDDSANNVRSDREVNDSAKSAPAPEQRLQLSLDRSVFSSSQFSAPTFVNNITNRVLFPLLMSRGWKEETAGGMKRFTENGVVGSTTTRADAEAGQTHGEEGSTGSDRGAVATSLTTTIAAALREIEKMQETEEQSLQLHEVRCRRLEIREKRKLATVRLGLEDTTARLHDYESRVCNAAAAIAGIEQHLAQSNARVLRGRSVSVLLNHFRMLTAIQKKDLTSALKGLKKARAEQREKITAQWKTCSVLPAETVYYDWDIDASARRGDGVGICSDYENGVKDRTMRDTYEGESRVSSRRHHTSISSRVHGQSGGTSREGLHHLEEAAIAAGLDRAFVVRSSTEAQVEWCQRLLHLRGELDGIVKNTANVDVYVNWLREELMNDIFHLVECFNGVHGELAEIAAQNPYGRTLLRTMEFVSRLYTTITTSHDALLLDFYSHTISQMCSSLFKDYSPEPLRVVPTFEKAKKGSSSSKASQELVNQANTAMQHYRTSLEGCLRGAFSFFVSRARRDVIIVEAIFGTTYTARHHLLTQMTKGVVEPFLVNQMKLAEDHEREIREAESRLSPRSRNRAAAQMVDAITYKHTVQTELFVLFQEYVQEIRRTFTCGEADFLDKYVDSLFGTSRASYSEAELLRRHYSLLEESYAPKLRNVSGEVFDLRSEHMQMTKELVQCFVELSNRIRIYARPEDVRERMVELVETTLQQLGRVLEAELRKTVDFMRNSRDTWRSKPKNEEDILRNIDSEPQQCGLRMLLFAQSTMISLDDAIAASCDHLLQHEPQFVTTIEAKKVAAFQALDERAEVLLNFCAHAIVVRSLSILLHFQHRNDYVPKVAKGGEGEVIAPPCTGACSLFCKYVAQEFERAKEFIKMSGGLASHRNTSPQAPAAEQLPPSSQFFSSGSMPSGQHMWSQNYCLYSSGVCSSGNMGSALEPTGQIDSPDGARQRARQMNLQQLLYGDGGASSFVRTVGVCLYRGISIHLKGFSVSDRGALVYKQDVTAYVEAMAPLTRVPGLDGAVIDVLFRLLKETASLLIMPPDHIKGVWDTGLLRLLSHDEKVQFVKMRVDLHDKFRDVVK</sequence>
<dbReference type="GO" id="GO:0000145">
    <property type="term" value="C:exocyst"/>
    <property type="evidence" value="ECO:0007669"/>
    <property type="project" value="TreeGrafter"/>
</dbReference>
<evidence type="ECO:0000256" key="1">
    <source>
        <dbReference type="SAM" id="MobiDB-lite"/>
    </source>
</evidence>
<feature type="region of interest" description="Disordered" evidence="1">
    <location>
        <begin position="24"/>
        <end position="71"/>
    </location>
</feature>
<comment type="caution">
    <text evidence="3">The sequence shown here is derived from an EMBL/GenBank/DDBJ whole genome shotgun (WGS) entry which is preliminary data.</text>
</comment>
<protein>
    <submittedName>
        <fullName evidence="3">Exocyst complex component Sec10</fullName>
    </submittedName>
</protein>
<evidence type="ECO:0000259" key="2">
    <source>
        <dbReference type="Pfam" id="PF07393"/>
    </source>
</evidence>
<feature type="region of interest" description="Disordered" evidence="1">
    <location>
        <begin position="329"/>
        <end position="359"/>
    </location>
</feature>
<dbReference type="InterPro" id="IPR009976">
    <property type="entry name" value="Sec10-like"/>
</dbReference>
<feature type="region of interest" description="Disordered" evidence="1">
    <location>
        <begin position="917"/>
        <end position="944"/>
    </location>
</feature>
<dbReference type="AlphaFoldDB" id="A0A3L6L5G2"/>
<dbReference type="Proteomes" id="UP000266743">
    <property type="component" value="Chromosome 8"/>
</dbReference>
<dbReference type="EMBL" id="QSBY01000008">
    <property type="protein sequence ID" value="RHW70781.1"/>
    <property type="molecule type" value="Genomic_DNA"/>
</dbReference>
<dbReference type="Pfam" id="PF07393">
    <property type="entry name" value="Sec10_HB"/>
    <property type="match status" value="1"/>
</dbReference>
<feature type="compositionally biased region" description="Basic and acidic residues" evidence="1">
    <location>
        <begin position="44"/>
        <end position="60"/>
    </location>
</feature>
<feature type="compositionally biased region" description="Low complexity" evidence="1">
    <location>
        <begin position="934"/>
        <end position="944"/>
    </location>
</feature>